<dbReference type="PANTHER" id="PTHR34203">
    <property type="entry name" value="METHYLTRANSFERASE, FKBM FAMILY PROTEIN"/>
    <property type="match status" value="1"/>
</dbReference>
<feature type="domain" description="Methyltransferase FkbM" evidence="1">
    <location>
        <begin position="100"/>
        <end position="263"/>
    </location>
</feature>
<dbReference type="InterPro" id="IPR029063">
    <property type="entry name" value="SAM-dependent_MTases_sf"/>
</dbReference>
<keyword evidence="2" id="KW-0808">Transferase</keyword>
<evidence type="ECO:0000313" key="3">
    <source>
        <dbReference type="Proteomes" id="UP000184387"/>
    </source>
</evidence>
<dbReference type="GO" id="GO:0032259">
    <property type="term" value="P:methylation"/>
    <property type="evidence" value="ECO:0007669"/>
    <property type="project" value="UniProtKB-KW"/>
</dbReference>
<dbReference type="EMBL" id="FQZF01000025">
    <property type="protein sequence ID" value="SHJ92131.1"/>
    <property type="molecule type" value="Genomic_DNA"/>
</dbReference>
<dbReference type="Pfam" id="PF05050">
    <property type="entry name" value="Methyltransf_21"/>
    <property type="match status" value="1"/>
</dbReference>
<evidence type="ECO:0000313" key="2">
    <source>
        <dbReference type="EMBL" id="SHJ92131.1"/>
    </source>
</evidence>
<dbReference type="STRING" id="198092.SAMN02745194_03730"/>
<dbReference type="InterPro" id="IPR052514">
    <property type="entry name" value="SAM-dependent_MTase"/>
</dbReference>
<accession>A0A1M6N8Z3</accession>
<keyword evidence="2" id="KW-0489">Methyltransferase</keyword>
<keyword evidence="3" id="KW-1185">Reference proteome</keyword>
<dbReference type="AlphaFoldDB" id="A0A1M6N8Z3"/>
<dbReference type="SUPFAM" id="SSF53335">
    <property type="entry name" value="S-adenosyl-L-methionine-dependent methyltransferases"/>
    <property type="match status" value="1"/>
</dbReference>
<dbReference type="Gene3D" id="3.40.50.150">
    <property type="entry name" value="Vaccinia Virus protein VP39"/>
    <property type="match status" value="1"/>
</dbReference>
<sequence length="289" mass="31127">MTTLTRMVPPPLRALRWRLPWMYATDRFRAAPLRTAARALRFTAAELRGGDIDFRSPDGQAFTTMPNNFSSFALCVGGARDPEIWELIRARLKPGSVFVDAGANIGTYALPAARLVGPGGRVVAFEAHPRTFGYLARNVAANELPWVTGLNRALGEEAGEIEMEFQAANPGETHVRAPGEAGGGGTRVPMTTLDDAMAELGLTRLDYLKIDVEGFELPVLRGARGVLAASAGAAIQTELQERHAARYGYRIEEIGALLGGLGFHPHEPAGGTLRPLTGRLVGDVIWMRG</sequence>
<name>A0A1M6N8Z3_9PROT</name>
<dbReference type="Proteomes" id="UP000184387">
    <property type="component" value="Unassembled WGS sequence"/>
</dbReference>
<organism evidence="2 3">
    <name type="scientific">Muricoccus roseus</name>
    <dbReference type="NCBI Taxonomy" id="198092"/>
    <lineage>
        <taxon>Bacteria</taxon>
        <taxon>Pseudomonadati</taxon>
        <taxon>Pseudomonadota</taxon>
        <taxon>Alphaproteobacteria</taxon>
        <taxon>Acetobacterales</taxon>
        <taxon>Roseomonadaceae</taxon>
        <taxon>Muricoccus</taxon>
    </lineage>
</organism>
<dbReference type="NCBIfam" id="TIGR01444">
    <property type="entry name" value="fkbM_fam"/>
    <property type="match status" value="1"/>
</dbReference>
<evidence type="ECO:0000259" key="1">
    <source>
        <dbReference type="Pfam" id="PF05050"/>
    </source>
</evidence>
<dbReference type="InterPro" id="IPR006342">
    <property type="entry name" value="FkbM_mtfrase"/>
</dbReference>
<dbReference type="PANTHER" id="PTHR34203:SF15">
    <property type="entry name" value="SLL1173 PROTEIN"/>
    <property type="match status" value="1"/>
</dbReference>
<gene>
    <name evidence="2" type="ORF">SAMN02745194_03730</name>
</gene>
<dbReference type="RefSeq" id="WP_073137511.1">
    <property type="nucleotide sequence ID" value="NZ_FQZF01000025.1"/>
</dbReference>
<protein>
    <submittedName>
        <fullName evidence="2">Methyltransferase, FkbM family</fullName>
    </submittedName>
</protein>
<proteinExistence type="predicted"/>
<dbReference type="GO" id="GO:0008168">
    <property type="term" value="F:methyltransferase activity"/>
    <property type="evidence" value="ECO:0007669"/>
    <property type="project" value="UniProtKB-KW"/>
</dbReference>
<reference evidence="2 3" key="1">
    <citation type="submission" date="2016-11" db="EMBL/GenBank/DDBJ databases">
        <authorList>
            <person name="Jaros S."/>
            <person name="Januszkiewicz K."/>
            <person name="Wedrychowicz H."/>
        </authorList>
    </citation>
    <scope>NUCLEOTIDE SEQUENCE [LARGE SCALE GENOMIC DNA]</scope>
    <source>
        <strain evidence="2 3">DSM 14916</strain>
    </source>
</reference>